<feature type="region of interest" description="Disordered" evidence="1">
    <location>
        <begin position="213"/>
        <end position="241"/>
    </location>
</feature>
<evidence type="ECO:0000313" key="2">
    <source>
        <dbReference type="EMBL" id="KAL3427530.1"/>
    </source>
</evidence>
<comment type="caution">
    <text evidence="2">The sequence shown here is derived from an EMBL/GenBank/DDBJ whole genome shotgun (WGS) entry which is preliminary data.</text>
</comment>
<dbReference type="Proteomes" id="UP001629113">
    <property type="component" value="Unassembled WGS sequence"/>
</dbReference>
<proteinExistence type="predicted"/>
<evidence type="ECO:0000313" key="3">
    <source>
        <dbReference type="Proteomes" id="UP001629113"/>
    </source>
</evidence>
<dbReference type="EMBL" id="JBFCZG010000001">
    <property type="protein sequence ID" value="KAL3427530.1"/>
    <property type="molecule type" value="Genomic_DNA"/>
</dbReference>
<keyword evidence="3" id="KW-1185">Reference proteome</keyword>
<evidence type="ECO:0000256" key="1">
    <source>
        <dbReference type="SAM" id="MobiDB-lite"/>
    </source>
</evidence>
<feature type="compositionally biased region" description="Polar residues" evidence="1">
    <location>
        <begin position="213"/>
        <end position="230"/>
    </location>
</feature>
<name>A0ABR4PVZ2_9HELO</name>
<reference evidence="2 3" key="1">
    <citation type="submission" date="2024-06" db="EMBL/GenBank/DDBJ databases">
        <title>Complete genome of Phlyctema vagabunda strain 19-DSS-EL-015.</title>
        <authorList>
            <person name="Fiorenzani C."/>
        </authorList>
    </citation>
    <scope>NUCLEOTIDE SEQUENCE [LARGE SCALE GENOMIC DNA]</scope>
    <source>
        <strain evidence="2 3">19-DSS-EL-015</strain>
    </source>
</reference>
<sequence>MDIATLVEGGIPKAPFSRIAPASPALPVIRRTSTEADGQGQGQGKSASTPPRQALLITSLCNGELPCGRCIQRVDRNKLETCIYEPRLRGGKSDLLKQFADLQIKYDLAKQIFQALLLPDRTPELLERLRSGETYENIVQWLKTLQTEDSPSVLSYDQLRSYYEDSNTDNTGTAGPPLASRPTQEPIAAYSHLTPDQEAAQVSDILAYAKRQSTVHGSFSPQSQGPESDQSSLLGAESAGGGSANKAQILQDLIQENMRLSAQVRDLQAQLKPLAIHRMGVMNHAGDVQAGNSIGG</sequence>
<organism evidence="2 3">
    <name type="scientific">Phlyctema vagabunda</name>
    <dbReference type="NCBI Taxonomy" id="108571"/>
    <lineage>
        <taxon>Eukaryota</taxon>
        <taxon>Fungi</taxon>
        <taxon>Dikarya</taxon>
        <taxon>Ascomycota</taxon>
        <taxon>Pezizomycotina</taxon>
        <taxon>Leotiomycetes</taxon>
        <taxon>Helotiales</taxon>
        <taxon>Dermateaceae</taxon>
        <taxon>Phlyctema</taxon>
    </lineage>
</organism>
<protein>
    <submittedName>
        <fullName evidence="2">Fungal specific transcription factor</fullName>
    </submittedName>
</protein>
<gene>
    <name evidence="2" type="ORF">PVAG01_01039</name>
</gene>
<accession>A0ABR4PVZ2</accession>